<evidence type="ECO:0000256" key="1">
    <source>
        <dbReference type="SAM" id="MobiDB-lite"/>
    </source>
</evidence>
<feature type="non-terminal residue" evidence="2">
    <location>
        <position position="97"/>
    </location>
</feature>
<gene>
    <name evidence="2" type="ORF">Golax_010746</name>
</gene>
<accession>A0A7J8ZIZ2</accession>
<keyword evidence="3" id="KW-1185">Reference proteome</keyword>
<name>A0A7J8ZIZ2_9ROSI</name>
<reference evidence="2 3" key="1">
    <citation type="journal article" date="2019" name="Genome Biol. Evol.">
        <title>Insights into the evolution of the New World diploid cottons (Gossypium, subgenus Houzingenia) based on genome sequencing.</title>
        <authorList>
            <person name="Grover C.E."/>
            <person name="Arick M.A. 2nd"/>
            <person name="Thrash A."/>
            <person name="Conover J.L."/>
            <person name="Sanders W.S."/>
            <person name="Peterson D.G."/>
            <person name="Frelichowski J.E."/>
            <person name="Scheffler J.A."/>
            <person name="Scheffler B.E."/>
            <person name="Wendel J.F."/>
        </authorList>
    </citation>
    <scope>NUCLEOTIDE SEQUENCE [LARGE SCALE GENOMIC DNA]</scope>
    <source>
        <strain evidence="2">4</strain>
        <tissue evidence="2">Leaf</tissue>
    </source>
</reference>
<feature type="region of interest" description="Disordered" evidence="1">
    <location>
        <begin position="75"/>
        <end position="97"/>
    </location>
</feature>
<proteinExistence type="predicted"/>
<sequence>KYLCQINRIIPLEIWPSGRTLAPWDIDNDPLTHYQEQLKQALKDYQINIPDPKEWSQEYPMYCSQLELKHYRAKEEKSKKIEELNLTSNTSTDYDTD</sequence>
<comment type="caution">
    <text evidence="2">The sequence shown here is derived from an EMBL/GenBank/DDBJ whole genome shotgun (WGS) entry which is preliminary data.</text>
</comment>
<evidence type="ECO:0000313" key="3">
    <source>
        <dbReference type="Proteomes" id="UP000593574"/>
    </source>
</evidence>
<dbReference type="AlphaFoldDB" id="A0A7J8ZIZ2"/>
<protein>
    <submittedName>
        <fullName evidence="2">Uncharacterized protein</fullName>
    </submittedName>
</protein>
<organism evidence="2 3">
    <name type="scientific">Gossypium laxum</name>
    <dbReference type="NCBI Taxonomy" id="34288"/>
    <lineage>
        <taxon>Eukaryota</taxon>
        <taxon>Viridiplantae</taxon>
        <taxon>Streptophyta</taxon>
        <taxon>Embryophyta</taxon>
        <taxon>Tracheophyta</taxon>
        <taxon>Spermatophyta</taxon>
        <taxon>Magnoliopsida</taxon>
        <taxon>eudicotyledons</taxon>
        <taxon>Gunneridae</taxon>
        <taxon>Pentapetalae</taxon>
        <taxon>rosids</taxon>
        <taxon>malvids</taxon>
        <taxon>Malvales</taxon>
        <taxon>Malvaceae</taxon>
        <taxon>Malvoideae</taxon>
        <taxon>Gossypium</taxon>
    </lineage>
</organism>
<dbReference type="EMBL" id="JABEZV010000005">
    <property type="protein sequence ID" value="MBA0711582.1"/>
    <property type="molecule type" value="Genomic_DNA"/>
</dbReference>
<feature type="compositionally biased region" description="Polar residues" evidence="1">
    <location>
        <begin position="85"/>
        <end position="97"/>
    </location>
</feature>
<evidence type="ECO:0000313" key="2">
    <source>
        <dbReference type="EMBL" id="MBA0711582.1"/>
    </source>
</evidence>
<dbReference type="Proteomes" id="UP000593574">
    <property type="component" value="Unassembled WGS sequence"/>
</dbReference>